<sequence length="941" mass="97294">MTIIHFQSFVQSINRNEEEFTMIKAEWLNIFKNRKMLIAIIAVLMVPVLYAGMFLWAFWDPYDKLEDMPVAIVNNDVGATVEGKHLELGKDLSKNLMDSKQFKFKELTSKEATQEMKDRKQYITIEIPKDFSKNAGSLLEDDPEKMKLIYKPNEGFNFLGGQIGNSAIELIRAEVNKKVSATYAEQLFANIAKLGDGLGDAADGAGKLGDGAVKLNKGAITLKDGLVTLEDGSGKLADGAKSAANGSNDLVAGVNKLLVGANKLNDGASSAAVGANKLNAGTSELATGATKLNDGAKSASAGANTLNSKLGDAQAGANKLQNGAASLQAGTSEMASKLNQNTGNITALNDGAQKISAGINGDGSQANPGVKGGLAQLTPGAAQVDAGITKLVASLKSLPATLNELKTSSVQLDNGSGKVAQGATNLQSGAAELKSGTTKLAGASAQLVQQIQAMNIPEADKAKLLATANAVNDGVKNTDAGVGNIQSGAASLSAGANDLHAGTTKLKNKVNDSNSPTISQDQTNDMEKLQQGAHQVATGLSTLNTKVANELAPGANKLATGTKTLANSWSASVEGANKLNAGATALNNGVGDLGNGIGQLHTGAGSLANGLGTLTTGTGSLVGGIGQLQQGSSDLANGLAALPAGTSSLVQGTTTLRDGSSTLSSGLNEMADKTGGMIDGVTKLANGSEKLADGTKDLAKGSDTLETALADGHEQASEVHPTDKTYDMVGQPVVVQKEAVNEVPNYGTGFAPYFIALGLFVGALLITIVFPLVEPAIRPKSGAAWYASKAVVLAVVGFLQALLAVLIVKYSLGMEVYSMVAFFFMALITSYAFLAITQMLVSILGDPGRFIAIIILILQLTTSAGTFPLELVPGPLQIFNKLLPMTYSVSGFKSAISTGDMSYYWMNFGVLAAFAIIISAITFGYFALVFKKRHSAEIDKK</sequence>
<dbReference type="Gene3D" id="1.10.287.950">
    <property type="entry name" value="Methyl-accepting chemotaxis protein"/>
    <property type="match status" value="1"/>
</dbReference>
<dbReference type="InterPro" id="IPR013525">
    <property type="entry name" value="ABC2_TM"/>
</dbReference>
<dbReference type="AlphaFoldDB" id="A0A2U3AJ43"/>
<dbReference type="InterPro" id="IPR017501">
    <property type="entry name" value="Phage_infect_YhgE_C"/>
</dbReference>
<dbReference type="NCBIfam" id="TIGR03061">
    <property type="entry name" value="pip_yhgE_Nterm"/>
    <property type="match status" value="1"/>
</dbReference>
<evidence type="ECO:0000313" key="7">
    <source>
        <dbReference type="EMBL" id="PWI24565.1"/>
    </source>
</evidence>
<dbReference type="OrthoDB" id="9811483at2"/>
<dbReference type="NCBIfam" id="TIGR03057">
    <property type="entry name" value="xxxLxxG_by_4"/>
    <property type="match status" value="5"/>
</dbReference>
<dbReference type="Pfam" id="PF12698">
    <property type="entry name" value="ABC2_membrane_3"/>
    <property type="match status" value="2"/>
</dbReference>
<accession>A0A2U3AJ43</accession>
<dbReference type="Proteomes" id="UP000245938">
    <property type="component" value="Unassembled WGS sequence"/>
</dbReference>
<feature type="transmembrane region" description="Helical" evidence="5">
    <location>
        <begin position="785"/>
        <end position="810"/>
    </location>
</feature>
<dbReference type="NCBIfam" id="TIGR03062">
    <property type="entry name" value="pip_yhgE_Cterm"/>
    <property type="match status" value="1"/>
</dbReference>
<evidence type="ECO:0000256" key="2">
    <source>
        <dbReference type="ARBA" id="ARBA00022692"/>
    </source>
</evidence>
<name>A0A2U3AJ43_9BACL</name>
<keyword evidence="8" id="KW-1185">Reference proteome</keyword>
<dbReference type="GO" id="GO:0140359">
    <property type="term" value="F:ABC-type transporter activity"/>
    <property type="evidence" value="ECO:0007669"/>
    <property type="project" value="InterPro"/>
</dbReference>
<feature type="transmembrane region" description="Helical" evidence="5">
    <location>
        <begin position="848"/>
        <end position="867"/>
    </location>
</feature>
<keyword evidence="2 5" id="KW-0812">Transmembrane</keyword>
<evidence type="ECO:0000256" key="4">
    <source>
        <dbReference type="ARBA" id="ARBA00023136"/>
    </source>
</evidence>
<protein>
    <submittedName>
        <fullName evidence="7">Phage infection protein</fullName>
    </submittedName>
</protein>
<comment type="caution">
    <text evidence="7">The sequence shown here is derived from an EMBL/GenBank/DDBJ whole genome shotgun (WGS) entry which is preliminary data.</text>
</comment>
<dbReference type="GO" id="GO:0016020">
    <property type="term" value="C:membrane"/>
    <property type="evidence" value="ECO:0007669"/>
    <property type="project" value="UniProtKB-SubCell"/>
</dbReference>
<gene>
    <name evidence="7" type="ORF">DEX24_12740</name>
</gene>
<evidence type="ECO:0000256" key="3">
    <source>
        <dbReference type="ARBA" id="ARBA00022989"/>
    </source>
</evidence>
<evidence type="ECO:0000256" key="5">
    <source>
        <dbReference type="SAM" id="Phobius"/>
    </source>
</evidence>
<evidence type="ECO:0000313" key="8">
    <source>
        <dbReference type="Proteomes" id="UP000245938"/>
    </source>
</evidence>
<feature type="transmembrane region" description="Helical" evidence="5">
    <location>
        <begin position="903"/>
        <end position="930"/>
    </location>
</feature>
<dbReference type="PANTHER" id="PTHR43077:SF5">
    <property type="entry name" value="PHAGE INFECTION PROTEIN"/>
    <property type="match status" value="1"/>
</dbReference>
<evidence type="ECO:0000256" key="1">
    <source>
        <dbReference type="ARBA" id="ARBA00004141"/>
    </source>
</evidence>
<comment type="subcellular location">
    <subcellularLocation>
        <location evidence="1">Membrane</location>
        <topology evidence="1">Multi-pass membrane protein</topology>
    </subcellularLocation>
</comment>
<dbReference type="SUPFAM" id="SSF101967">
    <property type="entry name" value="Adhesin YadA, collagen-binding domain"/>
    <property type="match status" value="1"/>
</dbReference>
<feature type="domain" description="ABC-2 type transporter transmembrane" evidence="6">
    <location>
        <begin position="40"/>
        <end position="150"/>
    </location>
</feature>
<proteinExistence type="predicted"/>
<dbReference type="InterPro" id="IPR051328">
    <property type="entry name" value="T7SS_ABC-Transporter"/>
</dbReference>
<feature type="transmembrane region" description="Helical" evidence="5">
    <location>
        <begin position="37"/>
        <end position="59"/>
    </location>
</feature>
<feature type="domain" description="ABC-2 type transporter transmembrane" evidence="6">
    <location>
        <begin position="726"/>
        <end position="922"/>
    </location>
</feature>
<reference evidence="7 8" key="1">
    <citation type="submission" date="2018-05" db="EMBL/GenBank/DDBJ databases">
        <title>Kurthia sibirica genome sequence.</title>
        <authorList>
            <person name="Maclea K.S."/>
            <person name="Goen A.E."/>
        </authorList>
    </citation>
    <scope>NUCLEOTIDE SEQUENCE [LARGE SCALE GENOMIC DNA]</scope>
    <source>
        <strain evidence="7 8">ATCC 49154</strain>
    </source>
</reference>
<dbReference type="Gene3D" id="3.40.1710.10">
    <property type="entry name" value="abc type-2 transporter like domain"/>
    <property type="match status" value="1"/>
</dbReference>
<keyword evidence="4 5" id="KW-0472">Membrane</keyword>
<dbReference type="InterPro" id="IPR023908">
    <property type="entry name" value="xxxLxxG_rpt"/>
</dbReference>
<dbReference type="InterPro" id="IPR017500">
    <property type="entry name" value="Phage_infect_YhgE_N"/>
</dbReference>
<feature type="transmembrane region" description="Helical" evidence="5">
    <location>
        <begin position="816"/>
        <end position="836"/>
    </location>
</feature>
<organism evidence="7 8">
    <name type="scientific">Kurthia sibirica</name>
    <dbReference type="NCBI Taxonomy" id="202750"/>
    <lineage>
        <taxon>Bacteria</taxon>
        <taxon>Bacillati</taxon>
        <taxon>Bacillota</taxon>
        <taxon>Bacilli</taxon>
        <taxon>Bacillales</taxon>
        <taxon>Caryophanaceae</taxon>
        <taxon>Kurthia</taxon>
    </lineage>
</organism>
<dbReference type="EMBL" id="QFVR01000019">
    <property type="protein sequence ID" value="PWI24565.1"/>
    <property type="molecule type" value="Genomic_DNA"/>
</dbReference>
<evidence type="ECO:0000259" key="6">
    <source>
        <dbReference type="Pfam" id="PF12698"/>
    </source>
</evidence>
<dbReference type="InterPro" id="IPR011049">
    <property type="entry name" value="Serralysin-like_metalloprot_C"/>
</dbReference>
<keyword evidence="3 5" id="KW-1133">Transmembrane helix</keyword>
<dbReference type="PANTHER" id="PTHR43077">
    <property type="entry name" value="TRANSPORT PERMEASE YVFS-RELATED"/>
    <property type="match status" value="1"/>
</dbReference>
<feature type="transmembrane region" description="Helical" evidence="5">
    <location>
        <begin position="750"/>
        <end position="773"/>
    </location>
</feature>